<dbReference type="InterPro" id="IPR048350">
    <property type="entry name" value="S-Me-THD-like_C"/>
</dbReference>
<evidence type="ECO:0000259" key="2">
    <source>
        <dbReference type="Pfam" id="PF20906"/>
    </source>
</evidence>
<dbReference type="InterPro" id="IPR027479">
    <property type="entry name" value="S-Me-THD_N_sf"/>
</dbReference>
<sequence>MDLADLETLALGCALLGSAGGGTTTHLELMAGQADWPVTLLEVDDLDPATPCLAPAFAGSTMILGERLPGAAPFARVVAAVEQWVGAPVPAVCALEVGGLNGLTPVIAAQGRAIVDADCMGRAMPGFDQVTLLVDRLPGLVIATGIGDGVAIVASERPEDAERITRAALEQAGGTGVVVLGGFTVGALRDHAVTGSISTALELGRVFRDALTEPLETLAGRLGGRLLAAGRILASQPDTAGGRVQSFEIEGTSGAVHRLITRSEAIAFVTDGELRSAAPDIIVVLDARSRAILEVPSLAVGQHVAVLELPGPPWWRTSTERLRHVVPSTYGLAELDPAG</sequence>
<gene>
    <name evidence="3" type="ORF">CGZ94_13125</name>
</gene>
<reference evidence="3 4" key="1">
    <citation type="submission" date="2017-07" db="EMBL/GenBank/DDBJ databases">
        <title>Draft whole genome sequences of clinical Proprionibacteriaceae strains.</title>
        <authorList>
            <person name="Bernier A.-M."/>
            <person name="Bernard K."/>
            <person name="Domingo M.-C."/>
        </authorList>
    </citation>
    <scope>NUCLEOTIDE SEQUENCE [LARGE SCALE GENOMIC DNA]</scope>
    <source>
        <strain evidence="3 4">NML 030167</strain>
    </source>
</reference>
<keyword evidence="4" id="KW-1185">Reference proteome</keyword>
<dbReference type="InterPro" id="IPR010318">
    <property type="entry name" value="S-Me-THD_N"/>
</dbReference>
<dbReference type="AlphaFoldDB" id="A0A255GC02"/>
<evidence type="ECO:0000259" key="1">
    <source>
        <dbReference type="Pfam" id="PF06032"/>
    </source>
</evidence>
<evidence type="ECO:0000313" key="3">
    <source>
        <dbReference type="EMBL" id="OYO12992.1"/>
    </source>
</evidence>
<protein>
    <recommendedName>
        <fullName evidence="5">DUF917 domain-containing protein</fullName>
    </recommendedName>
</protein>
<dbReference type="OrthoDB" id="3170437at2"/>
<evidence type="ECO:0008006" key="5">
    <source>
        <dbReference type="Google" id="ProtNLM"/>
    </source>
</evidence>
<comment type="caution">
    <text evidence="3">The sequence shown here is derived from an EMBL/GenBank/DDBJ whole genome shotgun (WGS) entry which is preliminary data.</text>
</comment>
<dbReference type="EMBL" id="NMVO01000014">
    <property type="protein sequence ID" value="OYO12992.1"/>
    <property type="molecule type" value="Genomic_DNA"/>
</dbReference>
<name>A0A255GC02_9ACTN</name>
<dbReference type="Pfam" id="PF06032">
    <property type="entry name" value="S-Me-THD_N"/>
    <property type="match status" value="1"/>
</dbReference>
<evidence type="ECO:0000313" key="4">
    <source>
        <dbReference type="Proteomes" id="UP000215896"/>
    </source>
</evidence>
<dbReference type="Gene3D" id="3.40.1610.10">
    <property type="entry name" value="CV3147-like domain"/>
    <property type="match status" value="1"/>
</dbReference>
<dbReference type="Pfam" id="PF20906">
    <property type="entry name" value="S-Me-THD_C"/>
    <property type="match status" value="1"/>
</dbReference>
<feature type="domain" description="S-Me-THD N-terminal" evidence="1">
    <location>
        <begin position="5"/>
        <end position="149"/>
    </location>
</feature>
<feature type="domain" description="S-Me-THD-like C-terminal" evidence="2">
    <location>
        <begin position="159"/>
        <end position="334"/>
    </location>
</feature>
<proteinExistence type="predicted"/>
<accession>A0A255GC02</accession>
<dbReference type="SUPFAM" id="SSF160991">
    <property type="entry name" value="CV3147-like"/>
    <property type="match status" value="1"/>
</dbReference>
<dbReference type="Proteomes" id="UP000215896">
    <property type="component" value="Unassembled WGS sequence"/>
</dbReference>
<organism evidence="3 4">
    <name type="scientific">Enemella evansiae</name>
    <dbReference type="NCBI Taxonomy" id="2016499"/>
    <lineage>
        <taxon>Bacteria</taxon>
        <taxon>Bacillati</taxon>
        <taxon>Actinomycetota</taxon>
        <taxon>Actinomycetes</taxon>
        <taxon>Propionibacteriales</taxon>
        <taxon>Propionibacteriaceae</taxon>
        <taxon>Enemella</taxon>
    </lineage>
</organism>